<dbReference type="InterPro" id="IPR004244">
    <property type="entry name" value="Transposase_22"/>
</dbReference>
<feature type="compositionally biased region" description="Polar residues" evidence="2">
    <location>
        <begin position="28"/>
        <end position="41"/>
    </location>
</feature>
<comment type="caution">
    <text evidence="3">The sequence shown here is derived from an EMBL/GenBank/DDBJ whole genome shotgun (WGS) entry which is preliminary data.</text>
</comment>
<dbReference type="InterPro" id="IPR036691">
    <property type="entry name" value="Endo/exonu/phosph_ase_sf"/>
</dbReference>
<evidence type="ECO:0000256" key="2">
    <source>
        <dbReference type="SAM" id="MobiDB-lite"/>
    </source>
</evidence>
<sequence>MSKRNERENRSSSSSSQQTPSPKRNRRSSSTVMEDSKQSEALSLEQFNQIMDKLSRLDTQMQEHFGNLTSEISILRHEMKQELDGVKKSLRDVEKSLEAAWDSINDIQEETKTHNDYKKTCQQSLDSHRQELDLLKVNLKKVDSQQAEIENLKTRLLEEQEKIIALETYSRRENLRFMNVPERNDENCMDVVYDIIENDMNINVEDIHFHAVHRVGKPRSEDASKSFPRPIIARFLSREDRDAVFRERNRLKDSSRAKDVYITQDYAKAIQQERKVLIKAMFQAKERGLSAKVIDRKLIINNVIYKVSNIPEDLRPPQSNIWRCFNPEAKRFTWRRRKPDIHCRLDFFLTSSSLSTTITNADILPGYKTDHSLISIHLANDANPRGPGFWKLNTSFLLDEEYVGLIKKTITDVANEYANNNEIDAILLWDTMKMQIRSSSLNYA</sequence>
<dbReference type="SUPFAM" id="SSF56219">
    <property type="entry name" value="DNase I-like"/>
    <property type="match status" value="1"/>
</dbReference>
<dbReference type="Gene3D" id="3.30.70.1820">
    <property type="entry name" value="L1 transposable element, RRM domain"/>
    <property type="match status" value="1"/>
</dbReference>
<keyword evidence="4" id="KW-1185">Reference proteome</keyword>
<proteinExistence type="predicted"/>
<evidence type="ECO:0000256" key="1">
    <source>
        <dbReference type="SAM" id="Coils"/>
    </source>
</evidence>
<evidence type="ECO:0000313" key="4">
    <source>
        <dbReference type="Proteomes" id="UP001159427"/>
    </source>
</evidence>
<feature type="compositionally biased region" description="Basic and acidic residues" evidence="2">
    <location>
        <begin position="1"/>
        <end position="10"/>
    </location>
</feature>
<organism evidence="3 4">
    <name type="scientific">Porites evermanni</name>
    <dbReference type="NCBI Taxonomy" id="104178"/>
    <lineage>
        <taxon>Eukaryota</taxon>
        <taxon>Metazoa</taxon>
        <taxon>Cnidaria</taxon>
        <taxon>Anthozoa</taxon>
        <taxon>Hexacorallia</taxon>
        <taxon>Scleractinia</taxon>
        <taxon>Fungiina</taxon>
        <taxon>Poritidae</taxon>
        <taxon>Porites</taxon>
    </lineage>
</organism>
<gene>
    <name evidence="3" type="ORF">PEVE_00003391</name>
</gene>
<keyword evidence="1" id="KW-0175">Coiled coil</keyword>
<name>A0ABN8LV78_9CNID</name>
<dbReference type="Gene3D" id="3.60.10.10">
    <property type="entry name" value="Endonuclease/exonuclease/phosphatase"/>
    <property type="match status" value="1"/>
</dbReference>
<dbReference type="PANTHER" id="PTHR11505">
    <property type="entry name" value="L1 TRANSPOSABLE ELEMENT-RELATED"/>
    <property type="match status" value="1"/>
</dbReference>
<dbReference type="EMBL" id="CALNXI010000120">
    <property type="protein sequence ID" value="CAH3019589.1"/>
    <property type="molecule type" value="Genomic_DNA"/>
</dbReference>
<protein>
    <submittedName>
        <fullName evidence="3">Uncharacterized protein</fullName>
    </submittedName>
</protein>
<accession>A0ABN8LV78</accession>
<evidence type="ECO:0000313" key="3">
    <source>
        <dbReference type="EMBL" id="CAH3019589.1"/>
    </source>
</evidence>
<reference evidence="3 4" key="1">
    <citation type="submission" date="2022-05" db="EMBL/GenBank/DDBJ databases">
        <authorList>
            <consortium name="Genoscope - CEA"/>
            <person name="William W."/>
        </authorList>
    </citation>
    <scope>NUCLEOTIDE SEQUENCE [LARGE SCALE GENOMIC DNA]</scope>
</reference>
<feature type="coiled-coil region" evidence="1">
    <location>
        <begin position="125"/>
        <end position="169"/>
    </location>
</feature>
<feature type="compositionally biased region" description="Low complexity" evidence="2">
    <location>
        <begin position="11"/>
        <end position="22"/>
    </location>
</feature>
<dbReference type="Proteomes" id="UP001159427">
    <property type="component" value="Unassembled WGS sequence"/>
</dbReference>
<feature type="region of interest" description="Disordered" evidence="2">
    <location>
        <begin position="1"/>
        <end position="41"/>
    </location>
</feature>
<feature type="non-terminal residue" evidence="3">
    <location>
        <position position="444"/>
    </location>
</feature>